<feature type="compositionally biased region" description="Basic and acidic residues" evidence="1">
    <location>
        <begin position="387"/>
        <end position="396"/>
    </location>
</feature>
<comment type="caution">
    <text evidence="2">The sequence shown here is derived from an EMBL/GenBank/DDBJ whole genome shotgun (WGS) entry which is preliminary data.</text>
</comment>
<evidence type="ECO:0000256" key="1">
    <source>
        <dbReference type="SAM" id="MobiDB-lite"/>
    </source>
</evidence>
<keyword evidence="3" id="KW-1185">Reference proteome</keyword>
<organism evidence="2 3">
    <name type="scientific">Trinickia soli</name>
    <dbReference type="NCBI Taxonomy" id="380675"/>
    <lineage>
        <taxon>Bacteria</taxon>
        <taxon>Pseudomonadati</taxon>
        <taxon>Pseudomonadota</taxon>
        <taxon>Betaproteobacteria</taxon>
        <taxon>Burkholderiales</taxon>
        <taxon>Burkholderiaceae</taxon>
        <taxon>Trinickia</taxon>
    </lineage>
</organism>
<evidence type="ECO:0000313" key="2">
    <source>
        <dbReference type="EMBL" id="PMS24985.1"/>
    </source>
</evidence>
<dbReference type="Proteomes" id="UP000235347">
    <property type="component" value="Unassembled WGS sequence"/>
</dbReference>
<feature type="region of interest" description="Disordered" evidence="1">
    <location>
        <begin position="234"/>
        <end position="255"/>
    </location>
</feature>
<proteinExistence type="predicted"/>
<feature type="region of interest" description="Disordered" evidence="1">
    <location>
        <begin position="376"/>
        <end position="396"/>
    </location>
</feature>
<sequence length="396" mass="44287">MITMSYFFKNNPKLILAGTALAFGGAMLLAHRYRTGQKAQDDNANSNENPNAPRPITGHWIGTDPVLPSHISSDLNTTQRTAVSDYLTKTHMNMQHADMETLQKRAFAHQMWGGAENTILDNTRAALWNHESPHFQMSSHMVHNERRLLADRADQMRESMHEGADTALSKEVTRMTTERAQGMGPAYDSLTDMIVHGKRGPLTVEQSALGVEATIVGHHVLDKTSKYAKDNPRMQATRPIDPLNNKPSHPTTSRYGMDLSQDPGTQMRESLGLPVMTGTSGSASDVIRSYNFTTDALSKMMPEVEFKSAKTHRDVLHDLAFNWMRRGVPMENVRTLISKHQSENQFQKMTTPLPTATQTHTYPEIVAGVDLTLDGNTTENLRSSTHRAMDKMKQHQ</sequence>
<feature type="compositionally biased region" description="Polar residues" evidence="1">
    <location>
        <begin position="245"/>
        <end position="254"/>
    </location>
</feature>
<name>A0A2N7W6F8_9BURK</name>
<evidence type="ECO:0000313" key="3">
    <source>
        <dbReference type="Proteomes" id="UP000235347"/>
    </source>
</evidence>
<feature type="region of interest" description="Disordered" evidence="1">
    <location>
        <begin position="38"/>
        <end position="63"/>
    </location>
</feature>
<accession>A0A2N7W6F8</accession>
<dbReference type="AlphaFoldDB" id="A0A2N7W6F8"/>
<dbReference type="EMBL" id="PNYB01000008">
    <property type="protein sequence ID" value="PMS24985.1"/>
    <property type="molecule type" value="Genomic_DNA"/>
</dbReference>
<gene>
    <name evidence="2" type="ORF">C0Z19_11760</name>
</gene>
<reference evidence="2 3" key="1">
    <citation type="submission" date="2018-01" db="EMBL/GenBank/DDBJ databases">
        <title>Whole genome analyses suggest that Burkholderia sensu lato contains two further novel genera in the rhizoxinica-symbiotica group Mycetohabitans gen. nov., and Trinickia gen. nov.: implications for the evolution of diazotrophy and nodulation in the Burkholderiaceae.</title>
        <authorList>
            <person name="Estrada-de los Santos P."/>
            <person name="Palmer M."/>
            <person name="Chavez-Ramirez B."/>
            <person name="Beukes C."/>
            <person name="Steenkamp E.T."/>
            <person name="Hirsch A.M."/>
            <person name="Manyaka P."/>
            <person name="Maluk M."/>
            <person name="Lafos M."/>
            <person name="Crook M."/>
            <person name="Gross E."/>
            <person name="Simon M.F."/>
            <person name="Bueno dos Reis Junior F."/>
            <person name="Poole P.S."/>
            <person name="Venter S.N."/>
            <person name="James E.K."/>
        </authorList>
    </citation>
    <scope>NUCLEOTIDE SEQUENCE [LARGE SCALE GENOMIC DNA]</scope>
    <source>
        <strain evidence="2 3">GP25-8</strain>
    </source>
</reference>
<protein>
    <submittedName>
        <fullName evidence="2">Uncharacterized protein</fullName>
    </submittedName>
</protein>